<gene>
    <name evidence="8" type="ORF">AWH49_06790</name>
</gene>
<dbReference type="InterPro" id="IPR018461">
    <property type="entry name" value="Na/H_Antiport_NhaC-like_C"/>
</dbReference>
<keyword evidence="9" id="KW-1185">Reference proteome</keyword>
<evidence type="ECO:0000313" key="9">
    <source>
        <dbReference type="Proteomes" id="UP000076935"/>
    </source>
</evidence>
<evidence type="ECO:0000259" key="7">
    <source>
        <dbReference type="Pfam" id="PF03553"/>
    </source>
</evidence>
<keyword evidence="4 6" id="KW-1133">Transmembrane helix</keyword>
<organism evidence="8 9">
    <name type="scientific">Domibacillus aminovorans</name>
    <dbReference type="NCBI Taxonomy" id="29332"/>
    <lineage>
        <taxon>Bacteria</taxon>
        <taxon>Bacillati</taxon>
        <taxon>Bacillota</taxon>
        <taxon>Bacilli</taxon>
        <taxon>Bacillales</taxon>
        <taxon>Bacillaceae</taxon>
        <taxon>Domibacillus</taxon>
    </lineage>
</organism>
<dbReference type="Proteomes" id="UP000076935">
    <property type="component" value="Unassembled WGS sequence"/>
</dbReference>
<evidence type="ECO:0000256" key="1">
    <source>
        <dbReference type="ARBA" id="ARBA00004651"/>
    </source>
</evidence>
<name>A0A177LBR1_9BACI</name>
<feature type="domain" description="Na+/H+ antiporter NhaC-like C-terminal" evidence="7">
    <location>
        <begin position="52"/>
        <end position="108"/>
    </location>
</feature>
<proteinExistence type="predicted"/>
<dbReference type="RefSeq" id="WP_244886756.1">
    <property type="nucleotide sequence ID" value="NZ_JBCNAN010000078.1"/>
</dbReference>
<dbReference type="EMBL" id="LQWY01000002">
    <property type="protein sequence ID" value="OAH63250.1"/>
    <property type="molecule type" value="Genomic_DNA"/>
</dbReference>
<protein>
    <recommendedName>
        <fullName evidence="7">Na+/H+ antiporter NhaC-like C-terminal domain-containing protein</fullName>
    </recommendedName>
</protein>
<feature type="domain" description="Na+/H+ antiporter NhaC-like C-terminal" evidence="7">
    <location>
        <begin position="1"/>
        <end position="46"/>
    </location>
</feature>
<feature type="transmembrane region" description="Helical" evidence="6">
    <location>
        <begin position="6"/>
        <end position="23"/>
    </location>
</feature>
<keyword evidence="3 6" id="KW-0812">Transmembrane</keyword>
<keyword evidence="2" id="KW-1003">Cell membrane</keyword>
<sequence length="138" mass="15029">MQMIPMNYYIWAVLGMVFVVALLNRDFGPMKKHEDRAIQTGEVVFHGRKIPAVLADSVFGDHCSPIHDTIILSSTGAGSNHIDHVMTQIPYALLSAVIAMIGYLMLGFTGSTFAGLFVTFALLGAIAFSLKKKKVANQ</sequence>
<comment type="caution">
    <text evidence="8">The sequence shown here is derived from an EMBL/GenBank/DDBJ whole genome shotgun (WGS) entry which is preliminary data.</text>
</comment>
<dbReference type="GO" id="GO:0005886">
    <property type="term" value="C:plasma membrane"/>
    <property type="evidence" value="ECO:0007669"/>
    <property type="project" value="UniProtKB-SubCell"/>
</dbReference>
<evidence type="ECO:0000256" key="3">
    <source>
        <dbReference type="ARBA" id="ARBA00022692"/>
    </source>
</evidence>
<dbReference type="PANTHER" id="PTHR43478:SF1">
    <property type="entry name" value="NA+_H+ ANTIPORTER NHAC-LIKE C-TERMINAL DOMAIN-CONTAINING PROTEIN"/>
    <property type="match status" value="1"/>
</dbReference>
<evidence type="ECO:0000256" key="6">
    <source>
        <dbReference type="SAM" id="Phobius"/>
    </source>
</evidence>
<dbReference type="AlphaFoldDB" id="A0A177LBR1"/>
<evidence type="ECO:0000256" key="4">
    <source>
        <dbReference type="ARBA" id="ARBA00022989"/>
    </source>
</evidence>
<dbReference type="PANTHER" id="PTHR43478">
    <property type="entry name" value="NA+/H+ ANTIPORTER-RELATED"/>
    <property type="match status" value="1"/>
</dbReference>
<feature type="transmembrane region" description="Helical" evidence="6">
    <location>
        <begin position="89"/>
        <end position="106"/>
    </location>
</feature>
<keyword evidence="5 6" id="KW-0472">Membrane</keyword>
<evidence type="ECO:0000313" key="8">
    <source>
        <dbReference type="EMBL" id="OAH63250.1"/>
    </source>
</evidence>
<evidence type="ECO:0000256" key="5">
    <source>
        <dbReference type="ARBA" id="ARBA00023136"/>
    </source>
</evidence>
<reference evidence="8 9" key="1">
    <citation type="submission" date="2016-01" db="EMBL/GenBank/DDBJ databases">
        <title>Investigation of taxonomic status of Bacillus aminovorans.</title>
        <authorList>
            <person name="Verma A."/>
            <person name="Pal Y."/>
            <person name="Krishnamurthi S."/>
        </authorList>
    </citation>
    <scope>NUCLEOTIDE SEQUENCE [LARGE SCALE GENOMIC DNA]</scope>
    <source>
        <strain evidence="8 9">DSM 1314</strain>
    </source>
</reference>
<comment type="subcellular location">
    <subcellularLocation>
        <location evidence="1">Cell membrane</location>
        <topology evidence="1">Multi-pass membrane protein</topology>
    </subcellularLocation>
</comment>
<dbReference type="Pfam" id="PF03553">
    <property type="entry name" value="Na_H_antiporter"/>
    <property type="match status" value="2"/>
</dbReference>
<accession>A0A177LBR1</accession>
<evidence type="ECO:0000256" key="2">
    <source>
        <dbReference type="ARBA" id="ARBA00022475"/>
    </source>
</evidence>
<feature type="transmembrane region" description="Helical" evidence="6">
    <location>
        <begin position="112"/>
        <end position="130"/>
    </location>
</feature>